<dbReference type="Proteomes" id="UP001596547">
    <property type="component" value="Unassembled WGS sequence"/>
</dbReference>
<keyword evidence="3" id="KW-1185">Reference proteome</keyword>
<keyword evidence="1" id="KW-0472">Membrane</keyword>
<feature type="transmembrane region" description="Helical" evidence="1">
    <location>
        <begin position="214"/>
        <end position="233"/>
    </location>
</feature>
<evidence type="ECO:0000256" key="1">
    <source>
        <dbReference type="SAM" id="Phobius"/>
    </source>
</evidence>
<gene>
    <name evidence="2" type="ORF">ACFQPE_02710</name>
</gene>
<evidence type="ECO:0008006" key="4">
    <source>
        <dbReference type="Google" id="ProtNLM"/>
    </source>
</evidence>
<reference evidence="2 3" key="1">
    <citation type="journal article" date="2019" name="Int. J. Syst. Evol. Microbiol.">
        <title>The Global Catalogue of Microorganisms (GCM) 10K type strain sequencing project: providing services to taxonomists for standard genome sequencing and annotation.</title>
        <authorList>
            <consortium name="The Broad Institute Genomics Platform"/>
            <consortium name="The Broad Institute Genome Sequencing Center for Infectious Disease"/>
            <person name="Wu L."/>
            <person name="Ma J."/>
        </authorList>
    </citation>
    <scope>NUCLEOTIDE SEQUENCE [LARGE SCALE GENOMIC DNA]</scope>
    <source>
        <strain evidence="2 3">PSR21</strain>
    </source>
</reference>
<proteinExistence type="predicted"/>
<keyword evidence="1" id="KW-0812">Transmembrane</keyword>
<dbReference type="AlphaFoldDB" id="A0ABD6A570"/>
<organism evidence="2 3">
    <name type="scientific">Halomarina halobia</name>
    <dbReference type="NCBI Taxonomy" id="3033386"/>
    <lineage>
        <taxon>Archaea</taxon>
        <taxon>Methanobacteriati</taxon>
        <taxon>Methanobacteriota</taxon>
        <taxon>Stenosarchaea group</taxon>
        <taxon>Halobacteria</taxon>
        <taxon>Halobacteriales</taxon>
        <taxon>Natronomonadaceae</taxon>
        <taxon>Halomarina</taxon>
    </lineage>
</organism>
<keyword evidence="1" id="KW-1133">Transmembrane helix</keyword>
<accession>A0ABD6A570</accession>
<sequence length="239" mass="25947">MVEVDGTRLNSTEIKLDPGDSWEGEYQLRPELDALKDNHTVTVSTFGDYTEFEFTYEIDPENPGEVEVPRITNVSVGNAVIDGKPSSVVNVTVVNPSIQTYSTKLMVHTEGTDGSFYPAIVPPGETETITVELLDDQNTEIAGEARLYTDDFNESEGGIHQVGFVGRAGGSSEMWNESFEPVAAPWSEDPYQYHNASIGGSEGLAERASGGVDLWGVPIVYFAGSLLLGAFVLRRFLTG</sequence>
<dbReference type="EMBL" id="JBHTBF010000001">
    <property type="protein sequence ID" value="MFC7315708.1"/>
    <property type="molecule type" value="Genomic_DNA"/>
</dbReference>
<comment type="caution">
    <text evidence="2">The sequence shown here is derived from an EMBL/GenBank/DDBJ whole genome shotgun (WGS) entry which is preliminary data.</text>
</comment>
<evidence type="ECO:0000313" key="3">
    <source>
        <dbReference type="Proteomes" id="UP001596547"/>
    </source>
</evidence>
<name>A0ABD6A570_9EURY</name>
<protein>
    <recommendedName>
        <fullName evidence="4">CARDB domain-containing protein</fullName>
    </recommendedName>
</protein>
<evidence type="ECO:0000313" key="2">
    <source>
        <dbReference type="EMBL" id="MFC7315708.1"/>
    </source>
</evidence>